<dbReference type="Proteomes" id="UP001445076">
    <property type="component" value="Unassembled WGS sequence"/>
</dbReference>
<protein>
    <submittedName>
        <fullName evidence="1">Uncharacterized protein</fullName>
    </submittedName>
</protein>
<feature type="non-terminal residue" evidence="1">
    <location>
        <position position="1"/>
    </location>
</feature>
<dbReference type="PANTHER" id="PTHR15600:SF42">
    <property type="entry name" value="SACSIN"/>
    <property type="match status" value="1"/>
</dbReference>
<evidence type="ECO:0000313" key="2">
    <source>
        <dbReference type="Proteomes" id="UP001445076"/>
    </source>
</evidence>
<keyword evidence="2" id="KW-1185">Reference proteome</keyword>
<name>A0AAW0YCN5_CHEQU</name>
<dbReference type="EMBL" id="JARKIK010000001">
    <property type="protein sequence ID" value="KAK8754277.1"/>
    <property type="molecule type" value="Genomic_DNA"/>
</dbReference>
<dbReference type="PANTHER" id="PTHR15600">
    <property type="entry name" value="SACSIN"/>
    <property type="match status" value="1"/>
</dbReference>
<gene>
    <name evidence="1" type="ORF">OTU49_015312</name>
</gene>
<comment type="caution">
    <text evidence="1">The sequence shown here is derived from an EMBL/GenBank/DDBJ whole genome shotgun (WGS) entry which is preliminary data.</text>
</comment>
<dbReference type="InterPro" id="IPR052972">
    <property type="entry name" value="Sacsin_chaperone_reg"/>
</dbReference>
<sequence length="440" mass="50723">ANLVIQNLEEEIIPYLYKVPIKYGEYIDIFRKLGALEVATCDVYAQVLRMIFKDSNEEKLHPGECKCMISALKGLLKNEQMLKNLAVTELYLPTKEGKLKRSVEIFVSDIDYFETSKEEINISIFVGFEALNLAIKDTDFVKLLPDNLQPKYLSGVVKEDIDSSAEEISTHLLKQIREFLASDNLKTAIIRIINHDRTAKEYSVNELEVNDLRSKFDTVKVKQVKKIITVLKYNEDELGRQTKEFFVKVSDVGVRQVTLYICEAINKICIARAMLETFTKLLNLTSASVSVNLLSIFMLYETPHSINEMLKKLEITARKENNFAHAFCQMETGSYLDDKFIPLLNNKLCQFYEGEIACMKKCILGKVEDADENIYIIIRVKCLVRRHDKLCMDEYEVETELEAKSSMTVQASQLYKFVRTDIFANLSEEEILKNIKKNRL</sequence>
<accession>A0AAW0YCN5</accession>
<organism evidence="1 2">
    <name type="scientific">Cherax quadricarinatus</name>
    <name type="common">Australian red claw crayfish</name>
    <dbReference type="NCBI Taxonomy" id="27406"/>
    <lineage>
        <taxon>Eukaryota</taxon>
        <taxon>Metazoa</taxon>
        <taxon>Ecdysozoa</taxon>
        <taxon>Arthropoda</taxon>
        <taxon>Crustacea</taxon>
        <taxon>Multicrustacea</taxon>
        <taxon>Malacostraca</taxon>
        <taxon>Eumalacostraca</taxon>
        <taxon>Eucarida</taxon>
        <taxon>Decapoda</taxon>
        <taxon>Pleocyemata</taxon>
        <taxon>Astacidea</taxon>
        <taxon>Parastacoidea</taxon>
        <taxon>Parastacidae</taxon>
        <taxon>Cherax</taxon>
    </lineage>
</organism>
<reference evidence="1 2" key="1">
    <citation type="journal article" date="2024" name="BMC Genomics">
        <title>Genome assembly of redclaw crayfish (Cherax quadricarinatus) provides insights into its immune adaptation and hypoxia tolerance.</title>
        <authorList>
            <person name="Liu Z."/>
            <person name="Zheng J."/>
            <person name="Li H."/>
            <person name="Fang K."/>
            <person name="Wang S."/>
            <person name="He J."/>
            <person name="Zhou D."/>
            <person name="Weng S."/>
            <person name="Chi M."/>
            <person name="Gu Z."/>
            <person name="He J."/>
            <person name="Li F."/>
            <person name="Wang M."/>
        </authorList>
    </citation>
    <scope>NUCLEOTIDE SEQUENCE [LARGE SCALE GENOMIC DNA]</scope>
    <source>
        <strain evidence="1">ZL_2023a</strain>
    </source>
</reference>
<dbReference type="GO" id="GO:0030544">
    <property type="term" value="F:Hsp70 protein binding"/>
    <property type="evidence" value="ECO:0007669"/>
    <property type="project" value="TreeGrafter"/>
</dbReference>
<dbReference type="AlphaFoldDB" id="A0AAW0YCN5"/>
<proteinExistence type="predicted"/>
<evidence type="ECO:0000313" key="1">
    <source>
        <dbReference type="EMBL" id="KAK8754277.1"/>
    </source>
</evidence>